<dbReference type="Proteomes" id="UP000035017">
    <property type="component" value="Unassembled WGS sequence"/>
</dbReference>
<proteinExistence type="predicted"/>
<reference evidence="2 3" key="1">
    <citation type="submission" date="2014-12" db="EMBL/GenBank/DDBJ databases">
        <title>16Stimator: statistical estimation of ribosomal gene copy numbers from draft genome assemblies.</title>
        <authorList>
            <person name="Perisin M.A."/>
            <person name="Vetter M."/>
            <person name="Gilbert J.A."/>
            <person name="Bergelson J."/>
        </authorList>
    </citation>
    <scope>NUCLEOTIDE SEQUENCE [LARGE SCALE GENOMIC DNA]</scope>
    <source>
        <strain evidence="2 3">MEJ076</strain>
    </source>
</reference>
<protein>
    <submittedName>
        <fullName evidence="2">Uncharacterized protein</fullName>
    </submittedName>
</protein>
<dbReference type="OrthoDB" id="8373956at2"/>
<feature type="transmembrane region" description="Helical" evidence="1">
    <location>
        <begin position="27"/>
        <end position="52"/>
    </location>
</feature>
<feature type="transmembrane region" description="Helical" evidence="1">
    <location>
        <begin position="113"/>
        <end position="131"/>
    </location>
</feature>
<evidence type="ECO:0000313" key="2">
    <source>
        <dbReference type="EMBL" id="KIQ03160.1"/>
    </source>
</evidence>
<feature type="transmembrane region" description="Helical" evidence="1">
    <location>
        <begin position="58"/>
        <end position="81"/>
    </location>
</feature>
<keyword evidence="1" id="KW-0812">Transmembrane</keyword>
<dbReference type="AlphaFoldDB" id="A0A0D0L0E9"/>
<keyword evidence="1" id="KW-0472">Membrane</keyword>
<organism evidence="2 3">
    <name type="scientific">Agrobacterium tumefaciens</name>
    <dbReference type="NCBI Taxonomy" id="358"/>
    <lineage>
        <taxon>Bacteria</taxon>
        <taxon>Pseudomonadati</taxon>
        <taxon>Pseudomonadota</taxon>
        <taxon>Alphaproteobacteria</taxon>
        <taxon>Hyphomicrobiales</taxon>
        <taxon>Rhizobiaceae</taxon>
        <taxon>Rhizobium/Agrobacterium group</taxon>
        <taxon>Agrobacterium</taxon>
        <taxon>Agrobacterium tumefaciens complex</taxon>
    </lineage>
</organism>
<name>A0A0D0L0E9_AGRTU</name>
<sequence length="139" mass="14543">MLQSLLLYLGDTQREGQLVTRRIKSTILLWTLASVFFLIAFIAAFVGGAIYLADEIGAGPAALVIAGGAFLLGVFMLVALAIKRRPRVYAAAPVMPLAAAPLAAQSLAGSALAARPFVTLLTAIAVGYVATRTTILKKK</sequence>
<keyword evidence="1" id="KW-1133">Transmembrane helix</keyword>
<evidence type="ECO:0000313" key="3">
    <source>
        <dbReference type="Proteomes" id="UP000035017"/>
    </source>
</evidence>
<feature type="transmembrane region" description="Helical" evidence="1">
    <location>
        <begin position="88"/>
        <end position="107"/>
    </location>
</feature>
<evidence type="ECO:0000256" key="1">
    <source>
        <dbReference type="SAM" id="Phobius"/>
    </source>
</evidence>
<comment type="caution">
    <text evidence="2">The sequence shown here is derived from an EMBL/GenBank/DDBJ whole genome shotgun (WGS) entry which is preliminary data.</text>
</comment>
<gene>
    <name evidence="2" type="ORF">RU07_11470</name>
</gene>
<dbReference type="EMBL" id="JXQV01000009">
    <property type="protein sequence ID" value="KIQ03160.1"/>
    <property type="molecule type" value="Genomic_DNA"/>
</dbReference>
<accession>A0A0D0L0E9</accession>